<dbReference type="SMART" id="SM00338">
    <property type="entry name" value="BRLZ"/>
    <property type="match status" value="1"/>
</dbReference>
<evidence type="ECO:0000256" key="7">
    <source>
        <dbReference type="SAM" id="Coils"/>
    </source>
</evidence>
<dbReference type="CDD" id="cd14691">
    <property type="entry name" value="bZIP_XBP1"/>
    <property type="match status" value="1"/>
</dbReference>
<keyword evidence="7" id="KW-0175">Coiled coil</keyword>
<evidence type="ECO:0000256" key="3">
    <source>
        <dbReference type="ARBA" id="ARBA00023125"/>
    </source>
</evidence>
<dbReference type="Gene3D" id="1.20.5.170">
    <property type="match status" value="1"/>
</dbReference>
<feature type="domain" description="BZIP" evidence="8">
    <location>
        <begin position="98"/>
        <end position="161"/>
    </location>
</feature>
<dbReference type="AlphaFoldDB" id="A0A914VTI0"/>
<keyword evidence="4" id="KW-0804">Transcription</keyword>
<dbReference type="GO" id="GO:0000981">
    <property type="term" value="F:DNA-binding transcription factor activity, RNA polymerase II-specific"/>
    <property type="evidence" value="ECO:0007669"/>
    <property type="project" value="TreeGrafter"/>
</dbReference>
<evidence type="ECO:0000256" key="1">
    <source>
        <dbReference type="ARBA" id="ARBA00022843"/>
    </source>
</evidence>
<keyword evidence="3" id="KW-0238">DNA-binding</keyword>
<dbReference type="InterPro" id="IPR052470">
    <property type="entry name" value="ER_Stress-Reg_TF"/>
</dbReference>
<organism evidence="9 10">
    <name type="scientific">Plectus sambesii</name>
    <dbReference type="NCBI Taxonomy" id="2011161"/>
    <lineage>
        <taxon>Eukaryota</taxon>
        <taxon>Metazoa</taxon>
        <taxon>Ecdysozoa</taxon>
        <taxon>Nematoda</taxon>
        <taxon>Chromadorea</taxon>
        <taxon>Plectida</taxon>
        <taxon>Plectina</taxon>
        <taxon>Plectoidea</taxon>
        <taxon>Plectidae</taxon>
        <taxon>Plectus</taxon>
    </lineage>
</organism>
<sequence length="380" mass="41098">MAPRTIVITVPAKSGLTFRKPTAVSIQAQGPTSQFATVQQRIIRATPAPVSRSIAPVSTTFMSAPLGKRTSSDLENTDPYVVIQPPRKRERLTHLTPEEKLNRRKLKNRVAAQTARDRKKVRTNTLEETVDQLNADNEQLLAENARLLQRLNQLSAENARLKQVAERVESEDEKPPKIDNMATVGSSVSTVDPELVGPSTGVSDIDLQRILDDLLSGTEFFDSADAQPDALCADQCEERAEDSIVVDADSAGNANGGVEGVETQAAANLRMSFVPLDSLKLDIDDEPSTPDAFISGLGASPPTISIDHQQITQLVPGSPYQSPISPVTPISTSGYMPLLDADLIDKALDKNPDAAYVDADPFMEAPVWEDTFTDLFGLVA</sequence>
<keyword evidence="9" id="KW-1185">Reference proteome</keyword>
<accession>A0A914VTI0</accession>
<dbReference type="InterPro" id="IPR004827">
    <property type="entry name" value="bZIP"/>
</dbReference>
<dbReference type="SUPFAM" id="SSF57959">
    <property type="entry name" value="Leucine zipper domain"/>
    <property type="match status" value="1"/>
</dbReference>
<evidence type="ECO:0000256" key="4">
    <source>
        <dbReference type="ARBA" id="ARBA00023163"/>
    </source>
</evidence>
<dbReference type="PANTHER" id="PTHR46542:SF1">
    <property type="entry name" value="X-BOX BINDING PROTEIN 1"/>
    <property type="match status" value="1"/>
</dbReference>
<dbReference type="GO" id="GO:0000977">
    <property type="term" value="F:RNA polymerase II transcription regulatory region sequence-specific DNA binding"/>
    <property type="evidence" value="ECO:0007669"/>
    <property type="project" value="TreeGrafter"/>
</dbReference>
<dbReference type="PANTHER" id="PTHR46542">
    <property type="entry name" value="X-BOX BINDING PROTEIN 1"/>
    <property type="match status" value="1"/>
</dbReference>
<name>A0A914VTI0_9BILA</name>
<feature type="coiled-coil region" evidence="7">
    <location>
        <begin position="123"/>
        <end position="174"/>
    </location>
</feature>
<dbReference type="Proteomes" id="UP000887566">
    <property type="component" value="Unplaced"/>
</dbReference>
<keyword evidence="2" id="KW-0805">Transcription regulation</keyword>
<dbReference type="PROSITE" id="PS00036">
    <property type="entry name" value="BZIP_BASIC"/>
    <property type="match status" value="1"/>
</dbReference>
<dbReference type="PROSITE" id="PS50217">
    <property type="entry name" value="BZIP"/>
    <property type="match status" value="1"/>
</dbReference>
<dbReference type="WBParaSite" id="PSAMB.scaffold246size61639.g4131.t1">
    <property type="protein sequence ID" value="PSAMB.scaffold246size61639.g4131.t1"/>
    <property type="gene ID" value="PSAMB.scaffold246size61639.g4131"/>
</dbReference>
<reference evidence="10" key="1">
    <citation type="submission" date="2022-11" db="UniProtKB">
        <authorList>
            <consortium name="WormBaseParasite"/>
        </authorList>
    </citation>
    <scope>IDENTIFICATION</scope>
</reference>
<evidence type="ECO:0000256" key="6">
    <source>
        <dbReference type="ARBA" id="ARBA00040165"/>
    </source>
</evidence>
<proteinExistence type="predicted"/>
<dbReference type="Pfam" id="PF07716">
    <property type="entry name" value="bZIP_2"/>
    <property type="match status" value="1"/>
</dbReference>
<keyword evidence="1" id="KW-0832">Ubl conjugation</keyword>
<evidence type="ECO:0000256" key="5">
    <source>
        <dbReference type="ARBA" id="ARBA00023242"/>
    </source>
</evidence>
<evidence type="ECO:0000313" key="9">
    <source>
        <dbReference type="Proteomes" id="UP000887566"/>
    </source>
</evidence>
<evidence type="ECO:0000313" key="10">
    <source>
        <dbReference type="WBParaSite" id="PSAMB.scaffold246size61639.g4131.t1"/>
    </source>
</evidence>
<evidence type="ECO:0000256" key="2">
    <source>
        <dbReference type="ARBA" id="ARBA00023015"/>
    </source>
</evidence>
<dbReference type="InterPro" id="IPR046347">
    <property type="entry name" value="bZIP_sf"/>
</dbReference>
<evidence type="ECO:0000259" key="8">
    <source>
        <dbReference type="PROSITE" id="PS50217"/>
    </source>
</evidence>
<protein>
    <recommendedName>
        <fullName evidence="6">X-box-binding protein 1</fullName>
    </recommendedName>
</protein>
<keyword evidence="5" id="KW-0539">Nucleus</keyword>
<dbReference type="GO" id="GO:0005634">
    <property type="term" value="C:nucleus"/>
    <property type="evidence" value="ECO:0007669"/>
    <property type="project" value="TreeGrafter"/>
</dbReference>